<feature type="transmembrane region" description="Helical" evidence="8">
    <location>
        <begin position="224"/>
        <end position="242"/>
    </location>
</feature>
<feature type="transmembrane region" description="Helical" evidence="8">
    <location>
        <begin position="138"/>
        <end position="155"/>
    </location>
</feature>
<dbReference type="SUPFAM" id="SSF103481">
    <property type="entry name" value="Multidrug resistance efflux transporter EmrE"/>
    <property type="match status" value="2"/>
</dbReference>
<comment type="caution">
    <text evidence="10">The sequence shown here is derived from an EMBL/GenBank/DDBJ whole genome shotgun (WGS) entry which is preliminary data.</text>
</comment>
<feature type="transmembrane region" description="Helical" evidence="8">
    <location>
        <begin position="254"/>
        <end position="272"/>
    </location>
</feature>
<evidence type="ECO:0000256" key="5">
    <source>
        <dbReference type="ARBA" id="ARBA00022692"/>
    </source>
</evidence>
<keyword evidence="4" id="KW-1003">Cell membrane</keyword>
<keyword evidence="5 8" id="KW-0812">Transmembrane</keyword>
<dbReference type="EMBL" id="SRSC01000002">
    <property type="protein sequence ID" value="TGU72791.1"/>
    <property type="molecule type" value="Genomic_DNA"/>
</dbReference>
<proteinExistence type="inferred from homology"/>
<dbReference type="Pfam" id="PF00892">
    <property type="entry name" value="EamA"/>
    <property type="match status" value="1"/>
</dbReference>
<keyword evidence="6 8" id="KW-1133">Transmembrane helix</keyword>
<dbReference type="InterPro" id="IPR004626">
    <property type="entry name" value="RarD"/>
</dbReference>
<keyword evidence="11" id="KW-1185">Reference proteome</keyword>
<feature type="transmembrane region" description="Helical" evidence="8">
    <location>
        <begin position="82"/>
        <end position="107"/>
    </location>
</feature>
<dbReference type="NCBIfam" id="TIGR00688">
    <property type="entry name" value="rarD"/>
    <property type="match status" value="1"/>
</dbReference>
<feature type="transmembrane region" description="Helical" evidence="8">
    <location>
        <begin position="161"/>
        <end position="177"/>
    </location>
</feature>
<evidence type="ECO:0000256" key="6">
    <source>
        <dbReference type="ARBA" id="ARBA00022989"/>
    </source>
</evidence>
<dbReference type="AlphaFoldDB" id="A0A4S1CGU4"/>
<evidence type="ECO:0000256" key="1">
    <source>
        <dbReference type="ARBA" id="ARBA00004651"/>
    </source>
</evidence>
<keyword evidence="3" id="KW-0813">Transport</keyword>
<dbReference type="PANTHER" id="PTHR22911">
    <property type="entry name" value="ACYL-MALONYL CONDENSING ENZYME-RELATED"/>
    <property type="match status" value="1"/>
</dbReference>
<feature type="domain" description="EamA" evidence="9">
    <location>
        <begin position="19"/>
        <end position="153"/>
    </location>
</feature>
<dbReference type="GO" id="GO:0005886">
    <property type="term" value="C:plasma membrane"/>
    <property type="evidence" value="ECO:0007669"/>
    <property type="project" value="UniProtKB-SubCell"/>
</dbReference>
<feature type="transmembrane region" description="Helical" evidence="8">
    <location>
        <begin position="20"/>
        <end position="37"/>
    </location>
</feature>
<feature type="transmembrane region" description="Helical" evidence="8">
    <location>
        <begin position="278"/>
        <end position="298"/>
    </location>
</feature>
<evidence type="ECO:0000256" key="4">
    <source>
        <dbReference type="ARBA" id="ARBA00022475"/>
    </source>
</evidence>
<feature type="transmembrane region" description="Helical" evidence="8">
    <location>
        <begin position="49"/>
        <end position="70"/>
    </location>
</feature>
<comment type="subcellular location">
    <subcellularLocation>
        <location evidence="1">Cell membrane</location>
        <topology evidence="1">Multi-pass membrane protein</topology>
    </subcellularLocation>
</comment>
<evidence type="ECO:0000313" key="10">
    <source>
        <dbReference type="EMBL" id="TGU72791.1"/>
    </source>
</evidence>
<dbReference type="InterPro" id="IPR000620">
    <property type="entry name" value="EamA_dom"/>
</dbReference>
<evidence type="ECO:0000256" key="7">
    <source>
        <dbReference type="ARBA" id="ARBA00023136"/>
    </source>
</evidence>
<evidence type="ECO:0000256" key="2">
    <source>
        <dbReference type="ARBA" id="ARBA00007362"/>
    </source>
</evidence>
<name>A0A4S1CGU4_9BACT</name>
<dbReference type="PANTHER" id="PTHR22911:SF137">
    <property type="entry name" value="SOLUTE CARRIER FAMILY 35 MEMBER G2-RELATED"/>
    <property type="match status" value="1"/>
</dbReference>
<protein>
    <submittedName>
        <fullName evidence="10">EamA family transporter RarD</fullName>
    </submittedName>
</protein>
<keyword evidence="7 8" id="KW-0472">Membrane</keyword>
<evidence type="ECO:0000313" key="11">
    <source>
        <dbReference type="Proteomes" id="UP000306416"/>
    </source>
</evidence>
<gene>
    <name evidence="10" type="primary">rarD</name>
    <name evidence="10" type="ORF">E4633_10915</name>
</gene>
<feature type="transmembrane region" description="Helical" evidence="8">
    <location>
        <begin position="113"/>
        <end position="131"/>
    </location>
</feature>
<reference evidence="10 11" key="1">
    <citation type="submission" date="2019-04" db="EMBL/GenBank/DDBJ databases">
        <title>Geobacter oryzae sp. nov., ferric-reducing bacteria isolated from paddy soil.</title>
        <authorList>
            <person name="Xu Z."/>
            <person name="Masuda Y."/>
            <person name="Itoh H."/>
            <person name="Senoo K."/>
        </authorList>
    </citation>
    <scope>NUCLEOTIDE SEQUENCE [LARGE SCALE GENOMIC DNA]</scope>
    <source>
        <strain evidence="10 11">Red111</strain>
    </source>
</reference>
<dbReference type="InterPro" id="IPR037185">
    <property type="entry name" value="EmrE-like"/>
</dbReference>
<dbReference type="Proteomes" id="UP000306416">
    <property type="component" value="Unassembled WGS sequence"/>
</dbReference>
<evidence type="ECO:0000259" key="9">
    <source>
        <dbReference type="Pfam" id="PF00892"/>
    </source>
</evidence>
<feature type="transmembrane region" description="Helical" evidence="8">
    <location>
        <begin position="186"/>
        <end position="204"/>
    </location>
</feature>
<evidence type="ECO:0000256" key="8">
    <source>
        <dbReference type="SAM" id="Phobius"/>
    </source>
</evidence>
<organism evidence="10 11">
    <name type="scientific">Geomonas terrae</name>
    <dbReference type="NCBI Taxonomy" id="2562681"/>
    <lineage>
        <taxon>Bacteria</taxon>
        <taxon>Pseudomonadati</taxon>
        <taxon>Thermodesulfobacteriota</taxon>
        <taxon>Desulfuromonadia</taxon>
        <taxon>Geobacterales</taxon>
        <taxon>Geobacteraceae</taxon>
        <taxon>Geomonas</taxon>
    </lineage>
</organism>
<evidence type="ECO:0000256" key="3">
    <source>
        <dbReference type="ARBA" id="ARBA00022448"/>
    </source>
</evidence>
<sequence length="303" mass="33748">MSDNSEHTELTAAQKSRQGVIYGLAAYLCWGFFPVYFKSVKVVPPLEMVSHRIVWSLAFLLLLITWKGAWPGTIEVLKRPKSLAVLTITTILIATNWLVFIYAISIGEVLQSSLGYFINPLVNVLLGFLFLHERLERPQWISLGLATTGVLYLAIQHGAIPWLSLLLALSFGLYGLIRKMLHVEPLVGLTVETLLLMPVALFYLVHLNQKGTGIFLTHGSTLDILIPMSGVVTAIPLLLFAAAGKKLRLATIGFLQYITPTMHFLLAITLFGETFTHTHLISFMFIWAGLVLYSVHAYRTVRG</sequence>
<comment type="similarity">
    <text evidence="2">Belongs to the EamA transporter family.</text>
</comment>
<dbReference type="RefSeq" id="WP_135870263.1">
    <property type="nucleotide sequence ID" value="NZ_SRSC01000002.1"/>
</dbReference>
<accession>A0A4S1CGU4</accession>